<dbReference type="Proteomes" id="UP000015100">
    <property type="component" value="Unassembled WGS sequence"/>
</dbReference>
<dbReference type="Pfam" id="PF03596">
    <property type="entry name" value="Cad"/>
    <property type="match status" value="2"/>
</dbReference>
<dbReference type="OMA" id="SECYPWA"/>
<dbReference type="OrthoDB" id="3791566at2759"/>
<sequence>MHFAKTLGTACSSFAITNIDDLFVLVTFFAESSINENLTPLKITIGQYLGFSIIILVSMIGFAVAQAIPAEPIGFLGLLPILLGLYKLSRLPLPRTCTRRGSKDTHRNINTPSTTTTTDTITSIGKITTAAGIKSVISVASVSVMNGGDNISTYIPLFSQAKGAEIAVYVITYYILLGIWCLAGYLIMKQKHILAIAQKYAKVGVPLLYVGLGVFIIVKSDCYPWSIRKIDDRFLTDPGKVVLGLITAVFIAAYLGILVYIRTRKRSESRVTVDADLELQAVDLASETDKDSSERDIKLSACAKQGHVERPPL</sequence>
<dbReference type="AlphaFoldDB" id="S8A375"/>
<feature type="transmembrane region" description="Helical" evidence="1">
    <location>
        <begin position="45"/>
        <end position="65"/>
    </location>
</feature>
<protein>
    <recommendedName>
        <fullName evidence="4">Cadmium resistance transporter</fullName>
    </recommendedName>
</protein>
<comment type="caution">
    <text evidence="2">The sequence shown here is derived from an EMBL/GenBank/DDBJ whole genome shotgun (WGS) entry which is preliminary data.</text>
</comment>
<dbReference type="eggNOG" id="ENOG502QV0S">
    <property type="taxonomic scope" value="Eukaryota"/>
</dbReference>
<evidence type="ECO:0000313" key="3">
    <source>
        <dbReference type="Proteomes" id="UP000015100"/>
    </source>
</evidence>
<accession>S8A375</accession>
<feature type="transmembrane region" description="Helical" evidence="1">
    <location>
        <begin position="200"/>
        <end position="218"/>
    </location>
</feature>
<gene>
    <name evidence="2" type="ORF">H072_9178</name>
</gene>
<dbReference type="EMBL" id="AQGS01000711">
    <property type="protein sequence ID" value="EPS37189.1"/>
    <property type="molecule type" value="Genomic_DNA"/>
</dbReference>
<dbReference type="HOGENOM" id="CLU_071117_0_0_1"/>
<organism evidence="2 3">
    <name type="scientific">Dactylellina haptotyla (strain CBS 200.50)</name>
    <name type="common">Nematode-trapping fungus</name>
    <name type="synonym">Monacrosporium haptotylum</name>
    <dbReference type="NCBI Taxonomy" id="1284197"/>
    <lineage>
        <taxon>Eukaryota</taxon>
        <taxon>Fungi</taxon>
        <taxon>Dikarya</taxon>
        <taxon>Ascomycota</taxon>
        <taxon>Pezizomycotina</taxon>
        <taxon>Orbiliomycetes</taxon>
        <taxon>Orbiliales</taxon>
        <taxon>Orbiliaceae</taxon>
        <taxon>Dactylellina</taxon>
    </lineage>
</organism>
<reference evidence="3" key="2">
    <citation type="submission" date="2013-04" db="EMBL/GenBank/DDBJ databases">
        <title>Genomic mechanisms accounting for the adaptation to parasitism in nematode-trapping fungi.</title>
        <authorList>
            <person name="Ahren D.G."/>
        </authorList>
    </citation>
    <scope>NUCLEOTIDE SEQUENCE [LARGE SCALE GENOMIC DNA]</scope>
    <source>
        <strain evidence="3">CBS 200.50</strain>
    </source>
</reference>
<dbReference type="InterPro" id="IPR004676">
    <property type="entry name" value="Cd-R_transporter"/>
</dbReference>
<keyword evidence="3" id="KW-1185">Reference proteome</keyword>
<keyword evidence="1" id="KW-0472">Membrane</keyword>
<evidence type="ECO:0000256" key="1">
    <source>
        <dbReference type="SAM" id="Phobius"/>
    </source>
</evidence>
<name>S8A375_DACHA</name>
<evidence type="ECO:0008006" key="4">
    <source>
        <dbReference type="Google" id="ProtNLM"/>
    </source>
</evidence>
<feature type="transmembrane region" description="Helical" evidence="1">
    <location>
        <begin position="166"/>
        <end position="188"/>
    </location>
</feature>
<feature type="transmembrane region" description="Helical" evidence="1">
    <location>
        <begin position="241"/>
        <end position="261"/>
    </location>
</feature>
<keyword evidence="1" id="KW-1133">Transmembrane helix</keyword>
<keyword evidence="1" id="KW-0812">Transmembrane</keyword>
<evidence type="ECO:0000313" key="2">
    <source>
        <dbReference type="EMBL" id="EPS37189.1"/>
    </source>
</evidence>
<proteinExistence type="predicted"/>
<reference evidence="2 3" key="1">
    <citation type="journal article" date="2013" name="PLoS Genet.">
        <title>Genomic mechanisms accounting for the adaptation to parasitism in nematode-trapping fungi.</title>
        <authorList>
            <person name="Meerupati T."/>
            <person name="Andersson K.M."/>
            <person name="Friman E."/>
            <person name="Kumar D."/>
            <person name="Tunlid A."/>
            <person name="Ahren D."/>
        </authorList>
    </citation>
    <scope>NUCLEOTIDE SEQUENCE [LARGE SCALE GENOMIC DNA]</scope>
    <source>
        <strain evidence="2 3">CBS 200.50</strain>
    </source>
</reference>